<gene>
    <name evidence="2" type="ORF">PSANT_00756</name>
</gene>
<dbReference type="RefSeq" id="XP_014659819.1">
    <property type="nucleotide sequence ID" value="XM_014804333.1"/>
</dbReference>
<feature type="region of interest" description="Disordered" evidence="1">
    <location>
        <begin position="1"/>
        <end position="40"/>
    </location>
</feature>
<name>A0A5C3FF66_PSEA2</name>
<comment type="caution">
    <text evidence="2">The sequence shown here is derived from an EMBL/GenBank/DDBJ whole genome shotgun (WGS) entry which is preliminary data.</text>
</comment>
<accession>A0A5C3FF66</accession>
<organism evidence="2 3">
    <name type="scientific">Pseudozyma antarctica</name>
    <name type="common">Yeast</name>
    <name type="synonym">Candida antarctica</name>
    <dbReference type="NCBI Taxonomy" id="84753"/>
    <lineage>
        <taxon>Eukaryota</taxon>
        <taxon>Fungi</taxon>
        <taxon>Dikarya</taxon>
        <taxon>Basidiomycota</taxon>
        <taxon>Ustilaginomycotina</taxon>
        <taxon>Ustilaginomycetes</taxon>
        <taxon>Ustilaginales</taxon>
        <taxon>Ustilaginaceae</taxon>
        <taxon>Moesziomyces</taxon>
    </lineage>
</organism>
<proteinExistence type="predicted"/>
<evidence type="ECO:0000313" key="2">
    <source>
        <dbReference type="EMBL" id="SPO43072.1"/>
    </source>
</evidence>
<evidence type="ECO:0000313" key="3">
    <source>
        <dbReference type="Proteomes" id="UP000325008"/>
    </source>
</evidence>
<sequence length="128" mass="13683">MWSSREKALGGATAGQQRSCCGAAKLPPPQQSRKSSTGAAHVAAMQFGSTEHPPIRSPPAKQPGWPFLWALQSQLTEDGDGEKGLDIHSQPCSVRAVKLRVSLQATGFGFSDPWISPVTDVTPHHRNS</sequence>
<protein>
    <submittedName>
        <fullName evidence="2">Uncharacterized protein</fullName>
    </submittedName>
</protein>
<keyword evidence="3" id="KW-1185">Reference proteome</keyword>
<evidence type="ECO:0000256" key="1">
    <source>
        <dbReference type="SAM" id="MobiDB-lite"/>
    </source>
</evidence>
<dbReference type="OrthoDB" id="10356266at2759"/>
<dbReference type="EMBL" id="OOIQ01000001">
    <property type="protein sequence ID" value="SPO43072.1"/>
    <property type="molecule type" value="Genomic_DNA"/>
</dbReference>
<reference evidence="2" key="1">
    <citation type="submission" date="2018-03" db="EMBL/GenBank/DDBJ databases">
        <authorList>
            <person name="Guldener U."/>
        </authorList>
    </citation>
    <scope>NUCLEOTIDE SEQUENCE [LARGE SCALE GENOMIC DNA]</scope>
    <source>
        <strain evidence="2">ATCC34888</strain>
    </source>
</reference>
<dbReference type="Proteomes" id="UP000325008">
    <property type="component" value="Unassembled WGS sequence"/>
</dbReference>
<dbReference type="AlphaFoldDB" id="A0A5C3FF66"/>